<organism evidence="5 6">
    <name type="scientific">Paucilactobacillus suebicus DSM 5007 = KCTC 3549</name>
    <dbReference type="NCBI Taxonomy" id="1423807"/>
    <lineage>
        <taxon>Bacteria</taxon>
        <taxon>Bacillati</taxon>
        <taxon>Bacillota</taxon>
        <taxon>Bacilli</taxon>
        <taxon>Lactobacillales</taxon>
        <taxon>Lactobacillaceae</taxon>
        <taxon>Paucilactobacillus</taxon>
    </lineage>
</organism>
<dbReference type="Gene3D" id="3.40.50.1240">
    <property type="entry name" value="Phosphoglycerate mutase-like"/>
    <property type="match status" value="1"/>
</dbReference>
<dbReference type="GO" id="GO:0043456">
    <property type="term" value="P:regulation of pentose-phosphate shunt"/>
    <property type="evidence" value="ECO:0007669"/>
    <property type="project" value="TreeGrafter"/>
</dbReference>
<proteinExistence type="predicted"/>
<dbReference type="InterPro" id="IPR029033">
    <property type="entry name" value="His_PPase_superfam"/>
</dbReference>
<feature type="binding site" evidence="3">
    <location>
        <position position="60"/>
    </location>
    <ligand>
        <name>substrate</name>
    </ligand>
</feature>
<feature type="active site" description="Tele-phosphohistidine intermediate" evidence="2">
    <location>
        <position position="11"/>
    </location>
</feature>
<evidence type="ECO:0000256" key="4">
    <source>
        <dbReference type="PIRSR" id="PIRSR613078-3"/>
    </source>
</evidence>
<protein>
    <submittedName>
        <fullName evidence="5">Phosphoglycerate mutase</fullName>
    </submittedName>
</protein>
<gene>
    <name evidence="5" type="ORF">FD16_GL001068</name>
</gene>
<dbReference type="GO" id="GO:0045820">
    <property type="term" value="P:negative regulation of glycolytic process"/>
    <property type="evidence" value="ECO:0007669"/>
    <property type="project" value="TreeGrafter"/>
</dbReference>
<dbReference type="CDD" id="cd07067">
    <property type="entry name" value="HP_PGM_like"/>
    <property type="match status" value="1"/>
</dbReference>
<dbReference type="PATRIC" id="fig|1423807.3.peg.1087"/>
<sequence length="215" mass="24199">MSQQTIYFVRHGKTLLNMFNRMQGWIDSDLTSEGKADAVNVGKRLATTHFDAAISSNTGRAIATRDLILKQLTVQPNIIEKTKDFREVLFGEYEGRDSDEIWNEIGTPYGYHTQDEIIHDKGLRGARELMKAEDSSNLAETYDDVVKRWQVGINHIKEACPKDANILVVTHGTALRTFADYLGVNTIGNYPENGSVSILTIHNGEEEFTSYNVKD</sequence>
<dbReference type="AlphaFoldDB" id="A0A0R1VYX3"/>
<dbReference type="Proteomes" id="UP000051820">
    <property type="component" value="Unassembled WGS sequence"/>
</dbReference>
<dbReference type="RefSeq" id="WP_010623097.1">
    <property type="nucleotide sequence ID" value="NZ_AZGF01000024.1"/>
</dbReference>
<comment type="caution">
    <text evidence="5">The sequence shown here is derived from an EMBL/GenBank/DDBJ whole genome shotgun (WGS) entry which is preliminary data.</text>
</comment>
<dbReference type="EMBL" id="AZGF01000024">
    <property type="protein sequence ID" value="KRM10872.1"/>
    <property type="molecule type" value="Genomic_DNA"/>
</dbReference>
<keyword evidence="6" id="KW-1185">Reference proteome</keyword>
<dbReference type="InterPro" id="IPR051695">
    <property type="entry name" value="Phosphoglycerate_Mutase"/>
</dbReference>
<dbReference type="PANTHER" id="PTHR46517:SF1">
    <property type="entry name" value="FRUCTOSE-2,6-BISPHOSPHATASE TIGAR"/>
    <property type="match status" value="1"/>
</dbReference>
<evidence type="ECO:0000313" key="5">
    <source>
        <dbReference type="EMBL" id="KRM10872.1"/>
    </source>
</evidence>
<reference evidence="5 6" key="1">
    <citation type="journal article" date="2015" name="Genome Announc.">
        <title>Expanding the biotechnology potential of lactobacilli through comparative genomics of 213 strains and associated genera.</title>
        <authorList>
            <person name="Sun Z."/>
            <person name="Harris H.M."/>
            <person name="McCann A."/>
            <person name="Guo C."/>
            <person name="Argimon S."/>
            <person name="Zhang W."/>
            <person name="Yang X."/>
            <person name="Jeffery I.B."/>
            <person name="Cooney J.C."/>
            <person name="Kagawa T.F."/>
            <person name="Liu W."/>
            <person name="Song Y."/>
            <person name="Salvetti E."/>
            <person name="Wrobel A."/>
            <person name="Rasinkangas P."/>
            <person name="Parkhill J."/>
            <person name="Rea M.C."/>
            <person name="O'Sullivan O."/>
            <person name="Ritari J."/>
            <person name="Douillard F.P."/>
            <person name="Paul Ross R."/>
            <person name="Yang R."/>
            <person name="Briner A.E."/>
            <person name="Felis G.E."/>
            <person name="de Vos W.M."/>
            <person name="Barrangou R."/>
            <person name="Klaenhammer T.R."/>
            <person name="Caufield P.W."/>
            <person name="Cui Y."/>
            <person name="Zhang H."/>
            <person name="O'Toole P.W."/>
        </authorList>
    </citation>
    <scope>NUCLEOTIDE SEQUENCE [LARGE SCALE GENOMIC DNA]</scope>
    <source>
        <strain evidence="5 6">DSM 5007</strain>
    </source>
</reference>
<dbReference type="InterPro" id="IPR013078">
    <property type="entry name" value="His_Pase_superF_clade-1"/>
</dbReference>
<evidence type="ECO:0000256" key="2">
    <source>
        <dbReference type="PIRSR" id="PIRSR613078-1"/>
    </source>
</evidence>
<dbReference type="PANTHER" id="PTHR46517">
    <property type="entry name" value="FRUCTOSE-2,6-BISPHOSPHATASE TIGAR"/>
    <property type="match status" value="1"/>
</dbReference>
<dbReference type="SUPFAM" id="SSF53254">
    <property type="entry name" value="Phosphoglycerate mutase-like"/>
    <property type="match status" value="1"/>
</dbReference>
<feature type="site" description="Transition state stabilizer" evidence="4">
    <location>
        <position position="171"/>
    </location>
</feature>
<evidence type="ECO:0000256" key="3">
    <source>
        <dbReference type="PIRSR" id="PIRSR613078-2"/>
    </source>
</evidence>
<accession>A0A0R1VYX3</accession>
<dbReference type="OrthoDB" id="4131070at2"/>
<dbReference type="Pfam" id="PF00300">
    <property type="entry name" value="His_Phos_1"/>
    <property type="match status" value="1"/>
</dbReference>
<feature type="active site" description="Proton donor/acceptor" evidence="2">
    <location>
        <position position="87"/>
    </location>
</feature>
<dbReference type="GO" id="GO:0005829">
    <property type="term" value="C:cytosol"/>
    <property type="evidence" value="ECO:0007669"/>
    <property type="project" value="TreeGrafter"/>
</dbReference>
<evidence type="ECO:0000256" key="1">
    <source>
        <dbReference type="ARBA" id="ARBA00022801"/>
    </source>
</evidence>
<keyword evidence="1" id="KW-0378">Hydrolase</keyword>
<dbReference type="GO" id="GO:0004331">
    <property type="term" value="F:fructose-2,6-bisphosphate 2-phosphatase activity"/>
    <property type="evidence" value="ECO:0007669"/>
    <property type="project" value="TreeGrafter"/>
</dbReference>
<name>A0A0R1VYX3_9LACO</name>
<dbReference type="SMART" id="SM00855">
    <property type="entry name" value="PGAM"/>
    <property type="match status" value="1"/>
</dbReference>
<dbReference type="eggNOG" id="COG0406">
    <property type="taxonomic scope" value="Bacteria"/>
</dbReference>
<dbReference type="STRING" id="1423807.FD16_GL001068"/>
<dbReference type="PIRSF" id="PIRSF000709">
    <property type="entry name" value="6PFK_2-Ptase"/>
    <property type="match status" value="1"/>
</dbReference>
<feature type="binding site" evidence="3">
    <location>
        <begin position="10"/>
        <end position="17"/>
    </location>
    <ligand>
        <name>substrate</name>
    </ligand>
</feature>
<evidence type="ECO:0000313" key="6">
    <source>
        <dbReference type="Proteomes" id="UP000051820"/>
    </source>
</evidence>